<evidence type="ECO:0000256" key="1">
    <source>
        <dbReference type="ARBA" id="ARBA00004442"/>
    </source>
</evidence>
<feature type="signal peptide" evidence="8">
    <location>
        <begin position="1"/>
        <end position="21"/>
    </location>
</feature>
<dbReference type="PANTHER" id="PTHR30026:SF5">
    <property type="entry name" value="ABC-TYPE EFFLUX SYSTEM SECRETIN COMPONENT"/>
    <property type="match status" value="1"/>
</dbReference>
<organism evidence="9 10">
    <name type="scientific">Curvibacter microcysteis</name>
    <dbReference type="NCBI Taxonomy" id="3026419"/>
    <lineage>
        <taxon>Bacteria</taxon>
        <taxon>Pseudomonadati</taxon>
        <taxon>Pseudomonadota</taxon>
        <taxon>Betaproteobacteria</taxon>
        <taxon>Burkholderiales</taxon>
        <taxon>Comamonadaceae</taxon>
        <taxon>Curvibacter</taxon>
    </lineage>
</organism>
<accession>A0ABT5MH67</accession>
<comment type="subcellular location">
    <subcellularLocation>
        <location evidence="1">Cell outer membrane</location>
    </subcellularLocation>
</comment>
<evidence type="ECO:0000313" key="9">
    <source>
        <dbReference type="EMBL" id="MDD0814456.1"/>
    </source>
</evidence>
<feature type="chain" id="PRO_5045800712" evidence="8">
    <location>
        <begin position="22"/>
        <end position="465"/>
    </location>
</feature>
<gene>
    <name evidence="9" type="ORF">PSQ39_07420</name>
</gene>
<keyword evidence="5" id="KW-0812">Transmembrane</keyword>
<keyword evidence="6" id="KW-0472">Membrane</keyword>
<evidence type="ECO:0000313" key="10">
    <source>
        <dbReference type="Proteomes" id="UP001528672"/>
    </source>
</evidence>
<dbReference type="InterPro" id="IPR051906">
    <property type="entry name" value="TolC-like"/>
</dbReference>
<keyword evidence="8" id="KW-0732">Signal</keyword>
<dbReference type="SUPFAM" id="SSF56954">
    <property type="entry name" value="Outer membrane efflux proteins (OEP)"/>
    <property type="match status" value="1"/>
</dbReference>
<evidence type="ECO:0000256" key="7">
    <source>
        <dbReference type="ARBA" id="ARBA00023237"/>
    </source>
</evidence>
<evidence type="ECO:0000256" key="2">
    <source>
        <dbReference type="ARBA" id="ARBA00007613"/>
    </source>
</evidence>
<proteinExistence type="inferred from homology"/>
<dbReference type="InterPro" id="IPR003423">
    <property type="entry name" value="OMP_efflux"/>
</dbReference>
<dbReference type="EMBL" id="JAQSIO010000002">
    <property type="protein sequence ID" value="MDD0814456.1"/>
    <property type="molecule type" value="Genomic_DNA"/>
</dbReference>
<keyword evidence="4" id="KW-1134">Transmembrane beta strand</keyword>
<dbReference type="RefSeq" id="WP_273926067.1">
    <property type="nucleotide sequence ID" value="NZ_JAQSIO010000002.1"/>
</dbReference>
<dbReference type="Gene3D" id="1.20.1600.10">
    <property type="entry name" value="Outer membrane efflux proteins (OEP)"/>
    <property type="match status" value="1"/>
</dbReference>
<name>A0ABT5MH67_9BURK</name>
<evidence type="ECO:0000256" key="8">
    <source>
        <dbReference type="SAM" id="SignalP"/>
    </source>
</evidence>
<sequence>MKPLLLLLAGCAACSPLAAQAESLSYEQAWQQLQSRSDSLAAARAGLESKRLQREGLKGLGGPVVSFNSSAYAYNANLNLDLGHINQQLGQLAQGLSGALSALRIPSTALQLPSSYAFQRHATGTTASVSALWPLYMGGLGDATRGLIGAQAQEAQADADKTQQDVATQLVQRYFGAQLALRAAWLRQQAQRTLEQHDQAAGRMMAAGVISRVERLQASVALEDARRQALKAQDDAELAATALARTVRAEGQVSPSTALFVLTQPLEPLSHFQEAALRLHPGLNKVAAKKAQAEQLHQGEEALRKPQVFAFGSRELRSGNADWVAGVGLRWTLYDAVDRNTLAAASLKQIEQAEHSDAQARSDIALLVEQNWRAVEQARRHFVASQPSLELGREVLRLRQAGLQQGTSTTLDLMDAQTRLTQAETEQAQAANDYVQALARLLQSCGLGQDFSRYLARADVKVPTP</sequence>
<evidence type="ECO:0000256" key="3">
    <source>
        <dbReference type="ARBA" id="ARBA00022448"/>
    </source>
</evidence>
<dbReference type="Pfam" id="PF02321">
    <property type="entry name" value="OEP"/>
    <property type="match status" value="1"/>
</dbReference>
<dbReference type="PANTHER" id="PTHR30026">
    <property type="entry name" value="OUTER MEMBRANE PROTEIN TOLC"/>
    <property type="match status" value="1"/>
</dbReference>
<evidence type="ECO:0000256" key="5">
    <source>
        <dbReference type="ARBA" id="ARBA00022692"/>
    </source>
</evidence>
<protein>
    <submittedName>
        <fullName evidence="9">TolC family protein</fullName>
    </submittedName>
</protein>
<reference evidence="9 10" key="1">
    <citation type="submission" date="2023-02" db="EMBL/GenBank/DDBJ databases">
        <title>Bacterial whole genome sequence for Curvibacter sp. HBC28.</title>
        <authorList>
            <person name="Le V."/>
            <person name="Ko S.-R."/>
            <person name="Ahn C.-Y."/>
            <person name="Oh H.-M."/>
        </authorList>
    </citation>
    <scope>NUCLEOTIDE SEQUENCE [LARGE SCALE GENOMIC DNA]</scope>
    <source>
        <strain evidence="9 10">HBC28</strain>
    </source>
</reference>
<keyword evidence="7" id="KW-0998">Cell outer membrane</keyword>
<evidence type="ECO:0000256" key="4">
    <source>
        <dbReference type="ARBA" id="ARBA00022452"/>
    </source>
</evidence>
<evidence type="ECO:0000256" key="6">
    <source>
        <dbReference type="ARBA" id="ARBA00023136"/>
    </source>
</evidence>
<keyword evidence="3" id="KW-0813">Transport</keyword>
<keyword evidence="10" id="KW-1185">Reference proteome</keyword>
<comment type="caution">
    <text evidence="9">The sequence shown here is derived from an EMBL/GenBank/DDBJ whole genome shotgun (WGS) entry which is preliminary data.</text>
</comment>
<comment type="similarity">
    <text evidence="2">Belongs to the outer membrane factor (OMF) (TC 1.B.17) family.</text>
</comment>
<dbReference type="Proteomes" id="UP001528672">
    <property type="component" value="Unassembled WGS sequence"/>
</dbReference>